<dbReference type="EMBL" id="KQ234222">
    <property type="protein sequence ID" value="KMZ81821.1"/>
    <property type="molecule type" value="Genomic_DNA"/>
</dbReference>
<evidence type="ECO:0000313" key="3">
    <source>
        <dbReference type="Proteomes" id="UP000053562"/>
    </source>
</evidence>
<sequence>MVLLFLNPFRVTLAYKKGPPVGITQHTSSHFWRDPNSKCKVLSVRQPSQVSCFTKARLHNEPLHKEVQLFDETNEEENPPPVFLNKSGENNPIKDTLRKTKKFCNYLTSKLGRLNKKLREIKKLETIFYANPNILTESQQVKLSKKKQIKKELVLIHRYRKKYLAYKKNLTKNVDDMSPFFYAKRKTRQKRQVCTPQEFRKIRTHGGAGHKNDGQMQSDEPKAAVQRVKSIDYDQIPRNVTDYLVFNKVGTKEDVKILFGLKAVKINGNTLDDENYLINPREDKVEVIGRAVQMHESHYVVRKRFSKNQKKVLEEKSKEKLSDVRREVNEFENFFNIKQ</sequence>
<evidence type="ECO:0000313" key="2">
    <source>
        <dbReference type="EMBL" id="KMZ81821.1"/>
    </source>
</evidence>
<keyword evidence="1" id="KW-0694">RNA-binding</keyword>
<dbReference type="AlphaFoldDB" id="A0A0J9SGY6"/>
<dbReference type="GO" id="GO:0003723">
    <property type="term" value="F:RNA binding"/>
    <property type="evidence" value="ECO:0007669"/>
    <property type="project" value="UniProtKB-KW"/>
</dbReference>
<evidence type="ECO:0000256" key="1">
    <source>
        <dbReference type="PROSITE-ProRule" id="PRU00182"/>
    </source>
</evidence>
<accession>A0A0J9SGY6</accession>
<dbReference type="OrthoDB" id="370704at2759"/>
<reference evidence="2 3" key="1">
    <citation type="submission" date="2011-08" db="EMBL/GenBank/DDBJ databases">
        <title>The Genome Sequence of Plasmodium vivax India VII.</title>
        <authorList>
            <consortium name="The Broad Institute Genome Sequencing Platform"/>
            <consortium name="The Broad Institute Genome Sequencing Center for Infectious Disease"/>
            <person name="Neafsey D."/>
            <person name="Carlton J."/>
            <person name="Barnwell J."/>
            <person name="Collins W."/>
            <person name="Escalante A."/>
            <person name="Mullikin J."/>
            <person name="Saul A."/>
            <person name="Guigo R."/>
            <person name="Camara F."/>
            <person name="Young S.K."/>
            <person name="Zeng Q."/>
            <person name="Gargeya S."/>
            <person name="Fitzgerald M."/>
            <person name="Haas B."/>
            <person name="Abouelleil A."/>
            <person name="Alvarado L."/>
            <person name="Arachchi H.M."/>
            <person name="Berlin A."/>
            <person name="Brown A."/>
            <person name="Chapman S.B."/>
            <person name="Chen Z."/>
            <person name="Dunbar C."/>
            <person name="Freedman E."/>
            <person name="Gearin G."/>
            <person name="Gellesch M."/>
            <person name="Goldberg J."/>
            <person name="Griggs A."/>
            <person name="Gujja S."/>
            <person name="Heiman D."/>
            <person name="Howarth C."/>
            <person name="Larson L."/>
            <person name="Lui A."/>
            <person name="MacDonald P.J.P."/>
            <person name="Montmayeur A."/>
            <person name="Murphy C."/>
            <person name="Neiman D."/>
            <person name="Pearson M."/>
            <person name="Priest M."/>
            <person name="Roberts A."/>
            <person name="Saif S."/>
            <person name="Shea T."/>
            <person name="Shenoy N."/>
            <person name="Sisk P."/>
            <person name="Stolte C."/>
            <person name="Sykes S."/>
            <person name="Wortman J."/>
            <person name="Nusbaum C."/>
            <person name="Birren B."/>
        </authorList>
    </citation>
    <scope>NUCLEOTIDE SEQUENCE [LARGE SCALE GENOMIC DNA]</scope>
    <source>
        <strain evidence="2 3">India VII</strain>
    </source>
</reference>
<protein>
    <submittedName>
        <fullName evidence="2">Uncharacterized protein</fullName>
    </submittedName>
</protein>
<dbReference type="PROSITE" id="PS50889">
    <property type="entry name" value="S4"/>
    <property type="match status" value="1"/>
</dbReference>
<proteinExistence type="predicted"/>
<organism evidence="2 3">
    <name type="scientific">Plasmodium vivax India VII</name>
    <dbReference type="NCBI Taxonomy" id="1077284"/>
    <lineage>
        <taxon>Eukaryota</taxon>
        <taxon>Sar</taxon>
        <taxon>Alveolata</taxon>
        <taxon>Apicomplexa</taxon>
        <taxon>Aconoidasida</taxon>
        <taxon>Haemosporida</taxon>
        <taxon>Plasmodiidae</taxon>
        <taxon>Plasmodium</taxon>
        <taxon>Plasmodium (Plasmodium)</taxon>
    </lineage>
</organism>
<gene>
    <name evidence="2" type="ORF">PVIIG_02870</name>
</gene>
<dbReference type="Proteomes" id="UP000053562">
    <property type="component" value="Unassembled WGS sequence"/>
</dbReference>
<name>A0A0J9SGY6_PLAVI</name>